<keyword evidence="1" id="KW-1133">Transmembrane helix</keyword>
<evidence type="ECO:0000256" key="1">
    <source>
        <dbReference type="SAM" id="Phobius"/>
    </source>
</evidence>
<reference evidence="2" key="1">
    <citation type="submission" date="2019-08" db="EMBL/GenBank/DDBJ databases">
        <authorList>
            <person name="Kucharzyk K."/>
            <person name="Murdoch R.W."/>
            <person name="Higgins S."/>
            <person name="Loffler F."/>
        </authorList>
    </citation>
    <scope>NUCLEOTIDE SEQUENCE</scope>
</reference>
<keyword evidence="1" id="KW-0472">Membrane</keyword>
<keyword evidence="1" id="KW-0812">Transmembrane</keyword>
<gene>
    <name evidence="2" type="ORF">SDC9_119299</name>
</gene>
<comment type="caution">
    <text evidence="2">The sequence shown here is derived from an EMBL/GenBank/DDBJ whole genome shotgun (WGS) entry which is preliminary data.</text>
</comment>
<sequence>MNYMQRYYGIDFLSIFLLILSFLFGIWHRTSSIALILFIYSVFRIFSKNLYRRQKEYDLFYTYANKIVGKLGFQLPYNTIPLNFNFLTPYINNVKYKISQNKNFKITKCPYCGQKLRLPRGKGKITVTCKKCSRDFKFKT</sequence>
<evidence type="ECO:0000313" key="2">
    <source>
        <dbReference type="EMBL" id="MPM72326.1"/>
    </source>
</evidence>
<proteinExistence type="predicted"/>
<feature type="transmembrane region" description="Helical" evidence="1">
    <location>
        <begin position="7"/>
        <end position="27"/>
    </location>
</feature>
<feature type="transmembrane region" description="Helical" evidence="1">
    <location>
        <begin position="33"/>
        <end position="51"/>
    </location>
</feature>
<organism evidence="2">
    <name type="scientific">bioreactor metagenome</name>
    <dbReference type="NCBI Taxonomy" id="1076179"/>
    <lineage>
        <taxon>unclassified sequences</taxon>
        <taxon>metagenomes</taxon>
        <taxon>ecological metagenomes</taxon>
    </lineage>
</organism>
<protein>
    <recommendedName>
        <fullName evidence="3">Zn-finger containing protein</fullName>
    </recommendedName>
</protein>
<evidence type="ECO:0008006" key="3">
    <source>
        <dbReference type="Google" id="ProtNLM"/>
    </source>
</evidence>
<dbReference type="EMBL" id="VSSQ01024679">
    <property type="protein sequence ID" value="MPM72326.1"/>
    <property type="molecule type" value="Genomic_DNA"/>
</dbReference>
<accession>A0A645C3D6</accession>
<dbReference type="AlphaFoldDB" id="A0A645C3D6"/>
<name>A0A645C3D6_9ZZZZ</name>